<accession>A0ABX0X6H4</accession>
<keyword evidence="5" id="KW-1185">Reference proteome</keyword>
<evidence type="ECO:0000313" key="4">
    <source>
        <dbReference type="EMBL" id="NJC24803.1"/>
    </source>
</evidence>
<feature type="compositionally biased region" description="Polar residues" evidence="1">
    <location>
        <begin position="509"/>
        <end position="519"/>
    </location>
</feature>
<feature type="compositionally biased region" description="Gly residues" evidence="1">
    <location>
        <begin position="524"/>
        <end position="536"/>
    </location>
</feature>
<feature type="domain" description="Tape measure protein N-terminal" evidence="3">
    <location>
        <begin position="57"/>
        <end position="236"/>
    </location>
</feature>
<name>A0ABX0X6H4_9BACT</name>
<comment type="caution">
    <text evidence="4">The sequence shown here is derived from an EMBL/GenBank/DDBJ whole genome shotgun (WGS) entry which is preliminary data.</text>
</comment>
<feature type="transmembrane region" description="Helical" evidence="2">
    <location>
        <begin position="310"/>
        <end position="328"/>
    </location>
</feature>
<dbReference type="Pfam" id="PF20155">
    <property type="entry name" value="TMP_3"/>
    <property type="match status" value="1"/>
</dbReference>
<evidence type="ECO:0000256" key="1">
    <source>
        <dbReference type="SAM" id="MobiDB-lite"/>
    </source>
</evidence>
<feature type="transmembrane region" description="Helical" evidence="2">
    <location>
        <begin position="361"/>
        <end position="384"/>
    </location>
</feature>
<dbReference type="InterPro" id="IPR013491">
    <property type="entry name" value="Tape_meas_N"/>
</dbReference>
<keyword evidence="2" id="KW-0472">Membrane</keyword>
<evidence type="ECO:0000256" key="2">
    <source>
        <dbReference type="SAM" id="Phobius"/>
    </source>
</evidence>
<sequence length="854" mass="88174">MAAADLNIRLGVNLKGLAAGLDKGLGKLKRFGFKAESIGSSLTARVSLPLVALGVTAVKTFADFDRLEKGLGALAGSAKGGQEAFQRLNRIVLDTRTTLDLKTAALGEQRLVGAGLAAAEAERTIKQLGIAATVSGSSIDDVGGVLRQFTQIIGKGKIEQEDLNTILDRMPALGALIKQEFGASTAEGIRATGISMTDFTSRLTTAIESNKNFQGVQGGLAKSFESFGNAVQVGIRPLGEAIAKALNLEVNLGKLADVITKVSMGFTGLNPGTQKFIIYAAGAAAAVGPLSFGLGAAAKSLPLLVTGFKLLGGPLASVAGSMLAFGKYSKLSLALFFKGDLIYKAVSVGGALDKAMLGLKYAFVALTSPIGLAVLAIGAIAVGFKVAYDRSAFFRGQVAKLGEMFVRLGDNLGKLITKVFPDLSKIFSKAGSVFDGVMASLASGVSFIVSLFTSLVEHVTLVVGAMTDVLNGDFGKAGEKLGQSLFNPANFLKPAKDAAEAARKTFNQSLDAPGSTISSPADILGGGGGASGGSSGGDPSRNVLPAAQSLDAKQYEIPKEARESLGEYFTLANSARLESELLTRALSGLAIVPVIDTDPYERTKQVMAELRTEITDNLNAGLAESEEKVRFFGEGFNGMAENIELTKAALQTLYEEGFLPTDEIVIGLTERLDGFISKNTELAESLAQVAATMQMLKEASGTAFDSVTQAMNKGQSAVKAFSAAVVSAVRDAIAAEIKLAVVTQVSKALTKVPFPFNVGIAAAAGAGASALFNSAINAIGIPALAKGGVTTGPQLALIGEAGPEAVVPLDRLEQMINMGGGASAVRVFGEFVQRGEDLIAVIRQAEPGYAQSYG</sequence>
<dbReference type="RefSeq" id="WP_168035611.1">
    <property type="nucleotide sequence ID" value="NZ_JAATJH010000001.1"/>
</dbReference>
<evidence type="ECO:0000313" key="5">
    <source>
        <dbReference type="Proteomes" id="UP000770785"/>
    </source>
</evidence>
<protein>
    <submittedName>
        <fullName evidence="4">Tape measure domain-containing protein</fullName>
    </submittedName>
</protein>
<keyword evidence="2" id="KW-1133">Transmembrane helix</keyword>
<feature type="transmembrane region" description="Helical" evidence="2">
    <location>
        <begin position="276"/>
        <end position="298"/>
    </location>
</feature>
<reference evidence="4 5" key="1">
    <citation type="submission" date="2020-03" db="EMBL/GenBank/DDBJ databases">
        <title>Genomic Encyclopedia of Type Strains, Phase IV (KMG-IV): sequencing the most valuable type-strain genomes for metagenomic binning, comparative biology and taxonomic classification.</title>
        <authorList>
            <person name="Goeker M."/>
        </authorList>
    </citation>
    <scope>NUCLEOTIDE SEQUENCE [LARGE SCALE GENOMIC DNA]</scope>
    <source>
        <strain evidence="4 5">DSM 105096</strain>
    </source>
</reference>
<evidence type="ECO:0000259" key="3">
    <source>
        <dbReference type="Pfam" id="PF20155"/>
    </source>
</evidence>
<dbReference type="NCBIfam" id="TIGR02675">
    <property type="entry name" value="tape_meas_nterm"/>
    <property type="match status" value="1"/>
</dbReference>
<proteinExistence type="predicted"/>
<organism evidence="4 5">
    <name type="scientific">Neolewinella antarctica</name>
    <dbReference type="NCBI Taxonomy" id="442734"/>
    <lineage>
        <taxon>Bacteria</taxon>
        <taxon>Pseudomonadati</taxon>
        <taxon>Bacteroidota</taxon>
        <taxon>Saprospiria</taxon>
        <taxon>Saprospirales</taxon>
        <taxon>Lewinellaceae</taxon>
        <taxon>Neolewinella</taxon>
    </lineage>
</organism>
<feature type="transmembrane region" description="Helical" evidence="2">
    <location>
        <begin position="433"/>
        <end position="456"/>
    </location>
</feature>
<dbReference type="EMBL" id="JAATJH010000001">
    <property type="protein sequence ID" value="NJC24803.1"/>
    <property type="molecule type" value="Genomic_DNA"/>
</dbReference>
<feature type="region of interest" description="Disordered" evidence="1">
    <location>
        <begin position="509"/>
        <end position="544"/>
    </location>
</feature>
<gene>
    <name evidence="4" type="ORF">GGR27_000284</name>
</gene>
<keyword evidence="2" id="KW-0812">Transmembrane</keyword>
<dbReference type="Proteomes" id="UP000770785">
    <property type="component" value="Unassembled WGS sequence"/>
</dbReference>